<organism evidence="1 2">
    <name type="scientific">Champsocephalus gunnari</name>
    <name type="common">Mackerel icefish</name>
    <dbReference type="NCBI Taxonomy" id="52237"/>
    <lineage>
        <taxon>Eukaryota</taxon>
        <taxon>Metazoa</taxon>
        <taxon>Chordata</taxon>
        <taxon>Craniata</taxon>
        <taxon>Vertebrata</taxon>
        <taxon>Euteleostomi</taxon>
        <taxon>Actinopterygii</taxon>
        <taxon>Neopterygii</taxon>
        <taxon>Teleostei</taxon>
        <taxon>Neoteleostei</taxon>
        <taxon>Acanthomorphata</taxon>
        <taxon>Eupercaria</taxon>
        <taxon>Perciformes</taxon>
        <taxon>Notothenioidei</taxon>
        <taxon>Channichthyidae</taxon>
        <taxon>Champsocephalus</taxon>
    </lineage>
</organism>
<evidence type="ECO:0000313" key="1">
    <source>
        <dbReference type="EMBL" id="KAK5920119.1"/>
    </source>
</evidence>
<dbReference type="AlphaFoldDB" id="A0AAN8HKV4"/>
<keyword evidence="2" id="KW-1185">Reference proteome</keyword>
<dbReference type="EMBL" id="JAURVH010001524">
    <property type="protein sequence ID" value="KAK5920119.1"/>
    <property type="molecule type" value="Genomic_DNA"/>
</dbReference>
<reference evidence="1 2" key="1">
    <citation type="journal article" date="2023" name="Mol. Biol. Evol.">
        <title>Genomics of Secondarily Temperate Adaptation in the Only Non-Antarctic Icefish.</title>
        <authorList>
            <person name="Rivera-Colon A.G."/>
            <person name="Rayamajhi N."/>
            <person name="Minhas B.F."/>
            <person name="Madrigal G."/>
            <person name="Bilyk K.T."/>
            <person name="Yoon V."/>
            <person name="Hune M."/>
            <person name="Gregory S."/>
            <person name="Cheng C.H.C."/>
            <person name="Catchen J.M."/>
        </authorList>
    </citation>
    <scope>NUCLEOTIDE SEQUENCE [LARGE SCALE GENOMIC DNA]</scope>
    <source>
        <tissue evidence="1">White muscle</tissue>
    </source>
</reference>
<sequence>MRPQTSDAPEHVRSVSSWCNTSSRSTIDCIYKALHVSLICEEGGVRNPSSSLWTRAAGLPSATDGFLSATRFCLSDRESVGLSVENMRRSGEMY</sequence>
<proteinExistence type="predicted"/>
<evidence type="ECO:0000313" key="2">
    <source>
        <dbReference type="Proteomes" id="UP001331515"/>
    </source>
</evidence>
<comment type="caution">
    <text evidence="1">The sequence shown here is derived from an EMBL/GenBank/DDBJ whole genome shotgun (WGS) entry which is preliminary data.</text>
</comment>
<accession>A0AAN8HKV4</accession>
<gene>
    <name evidence="1" type="ORF">CgunFtcFv8_023959</name>
</gene>
<name>A0AAN8HKV4_CHAGU</name>
<protein>
    <submittedName>
        <fullName evidence="1">Uncharacterized protein</fullName>
    </submittedName>
</protein>
<dbReference type="Proteomes" id="UP001331515">
    <property type="component" value="Unassembled WGS sequence"/>
</dbReference>